<protein>
    <recommendedName>
        <fullName evidence="3">CHK kinase-like domain-containing protein</fullName>
    </recommendedName>
</protein>
<reference evidence="1 2" key="1">
    <citation type="submission" date="2016-08" db="EMBL/GenBank/DDBJ databases">
        <title>A Parts List for Fungal Cellulosomes Revealed by Comparative Genomics.</title>
        <authorList>
            <consortium name="DOE Joint Genome Institute"/>
            <person name="Haitjema C.H."/>
            <person name="Gilmore S.P."/>
            <person name="Henske J.K."/>
            <person name="Solomon K.V."/>
            <person name="De Groot R."/>
            <person name="Kuo A."/>
            <person name="Mondo S.J."/>
            <person name="Salamov A.A."/>
            <person name="Labutti K."/>
            <person name="Zhao Z."/>
            <person name="Chiniquy J."/>
            <person name="Barry K."/>
            <person name="Brewer H.M."/>
            <person name="Purvine S.O."/>
            <person name="Wright A.T."/>
            <person name="Boxma B."/>
            <person name="Van Alen T."/>
            <person name="Hackstein J.H."/>
            <person name="Baker S.E."/>
            <person name="Grigoriev I.V."/>
            <person name="O'Malley M.A."/>
        </authorList>
    </citation>
    <scope>NUCLEOTIDE SEQUENCE [LARGE SCALE GENOMIC DNA]</scope>
    <source>
        <strain evidence="1 2">S4</strain>
    </source>
</reference>
<accession>A0A1Y1XS26</accession>
<dbReference type="EMBL" id="MCFG01000001">
    <property type="protein sequence ID" value="ORX88296.1"/>
    <property type="molecule type" value="Genomic_DNA"/>
</dbReference>
<dbReference type="AlphaFoldDB" id="A0A1Y1XS26"/>
<sequence>MTLSIPKNKDEITVDYLNTVLENTLLKGNNKIISIKDGKEIPPQFKSEVYRILLTYENETTNLPTSIIIKLATKNPGINSLLQNIQGYYKESQFYKQLNEISTLNTAKVFYSSVNPEKNQFIIIMEDLNLRDFHVASQENEIDLNFAFNIIKYFALLQSKFWNYKENQIFKSIEWLKEPNFALYLKDLTIQMFEERKSSFIERNKNKLMDKTIKTINTIDIQNLYKENFPSDLKNCTLVHGDPQPTNVFINNHNNEMMMVDWQYSSIGYGIKDVILLLGIWIKKDITSNEILKIKNFYYEELIRNGVKDFSKQEFETQWKNCLLLSLCNIASVSEKENIGEDEEKKRKYKDYLNVSETRFINFLQNQEF</sequence>
<dbReference type="Pfam" id="PF02958">
    <property type="entry name" value="EcKL"/>
    <property type="match status" value="1"/>
</dbReference>
<dbReference type="Gene3D" id="3.90.1200.10">
    <property type="match status" value="1"/>
</dbReference>
<dbReference type="InterPro" id="IPR004119">
    <property type="entry name" value="EcKL"/>
</dbReference>
<organism evidence="1 2">
    <name type="scientific">Anaeromyces robustus</name>
    <dbReference type="NCBI Taxonomy" id="1754192"/>
    <lineage>
        <taxon>Eukaryota</taxon>
        <taxon>Fungi</taxon>
        <taxon>Fungi incertae sedis</taxon>
        <taxon>Chytridiomycota</taxon>
        <taxon>Chytridiomycota incertae sedis</taxon>
        <taxon>Neocallimastigomycetes</taxon>
        <taxon>Neocallimastigales</taxon>
        <taxon>Neocallimastigaceae</taxon>
        <taxon>Anaeromyces</taxon>
    </lineage>
</organism>
<reference evidence="1 2" key="2">
    <citation type="submission" date="2016-08" db="EMBL/GenBank/DDBJ databases">
        <title>Pervasive Adenine N6-methylation of Active Genes in Fungi.</title>
        <authorList>
            <consortium name="DOE Joint Genome Institute"/>
            <person name="Mondo S.J."/>
            <person name="Dannebaum R.O."/>
            <person name="Kuo R.C."/>
            <person name="Labutti K."/>
            <person name="Haridas S."/>
            <person name="Kuo A."/>
            <person name="Salamov A."/>
            <person name="Ahrendt S.R."/>
            <person name="Lipzen A."/>
            <person name="Sullivan W."/>
            <person name="Andreopoulos W.B."/>
            <person name="Clum A."/>
            <person name="Lindquist E."/>
            <person name="Daum C."/>
            <person name="Ramamoorthy G.K."/>
            <person name="Gryganskyi A."/>
            <person name="Culley D."/>
            <person name="Magnuson J.K."/>
            <person name="James T.Y."/>
            <person name="O'Malley M.A."/>
            <person name="Stajich J.E."/>
            <person name="Spatafora J.W."/>
            <person name="Visel A."/>
            <person name="Grigoriev I.V."/>
        </authorList>
    </citation>
    <scope>NUCLEOTIDE SEQUENCE [LARGE SCALE GENOMIC DNA]</scope>
    <source>
        <strain evidence="1 2">S4</strain>
    </source>
</reference>
<evidence type="ECO:0000313" key="2">
    <source>
        <dbReference type="Proteomes" id="UP000193944"/>
    </source>
</evidence>
<dbReference type="SUPFAM" id="SSF56112">
    <property type="entry name" value="Protein kinase-like (PK-like)"/>
    <property type="match status" value="1"/>
</dbReference>
<name>A0A1Y1XS26_9FUNG</name>
<proteinExistence type="predicted"/>
<dbReference type="PANTHER" id="PTHR11012">
    <property type="entry name" value="PROTEIN KINASE-LIKE DOMAIN-CONTAINING"/>
    <property type="match status" value="1"/>
</dbReference>
<evidence type="ECO:0008006" key="3">
    <source>
        <dbReference type="Google" id="ProtNLM"/>
    </source>
</evidence>
<dbReference type="OrthoDB" id="191037at2759"/>
<keyword evidence="2" id="KW-1185">Reference proteome</keyword>
<comment type="caution">
    <text evidence="1">The sequence shown here is derived from an EMBL/GenBank/DDBJ whole genome shotgun (WGS) entry which is preliminary data.</text>
</comment>
<dbReference type="Proteomes" id="UP000193944">
    <property type="component" value="Unassembled WGS sequence"/>
</dbReference>
<dbReference type="InterPro" id="IPR011009">
    <property type="entry name" value="Kinase-like_dom_sf"/>
</dbReference>
<dbReference type="STRING" id="1754192.A0A1Y1XS26"/>
<gene>
    <name evidence="1" type="ORF">BCR32DRAFT_288802</name>
</gene>
<dbReference type="PANTHER" id="PTHR11012:SF30">
    <property type="entry name" value="PROTEIN KINASE-LIKE DOMAIN-CONTAINING"/>
    <property type="match status" value="1"/>
</dbReference>
<evidence type="ECO:0000313" key="1">
    <source>
        <dbReference type="EMBL" id="ORX88296.1"/>
    </source>
</evidence>